<dbReference type="EMBL" id="PVTZ01000008">
    <property type="protein sequence ID" value="PRZ13605.1"/>
    <property type="molecule type" value="Genomic_DNA"/>
</dbReference>
<organism evidence="2 3">
    <name type="scientific">Laceyella sediminis</name>
    <dbReference type="NCBI Taxonomy" id="573074"/>
    <lineage>
        <taxon>Bacteria</taxon>
        <taxon>Bacillati</taxon>
        <taxon>Bacillota</taxon>
        <taxon>Bacilli</taxon>
        <taxon>Bacillales</taxon>
        <taxon>Thermoactinomycetaceae</taxon>
        <taxon>Laceyella</taxon>
    </lineage>
</organism>
<gene>
    <name evidence="2" type="ORF">CLV36_108102</name>
</gene>
<dbReference type="Proteomes" id="UP000238836">
    <property type="component" value="Unassembled WGS sequence"/>
</dbReference>
<name>A0ABX5ENN4_9BACL</name>
<sequence length="297" mass="33697">MDNYNWKKIFYWAAFVVFGILSKGTVLILGSFCILAYATYLYFVKKQKKQNWFILSGSAFIVGLILLIQWASSLPPVEHTQSTTKPASKPQVSFTFETTSITTKENEVIIKGSVEPKDATVKIKDGSKVTELKMIKAGQFEYKADTSYPLTYRFEFVGSKKGFEDAKETVLVERQKTAAELKKEEDDFKNSCKTVKYGEIEKSPDKYVGQKVKFKGKILEIQEVSGVGIMRIAVTYMGYDIWNFNDAVWVNYTGTTDAVKDDIVTVYGTMLLPKSYTSQAGWEITIPQMDAKYIEKK</sequence>
<comment type="caution">
    <text evidence="2">The sequence shown here is derived from an EMBL/GenBank/DDBJ whole genome shotgun (WGS) entry which is preliminary data.</text>
</comment>
<evidence type="ECO:0000256" key="1">
    <source>
        <dbReference type="SAM" id="Phobius"/>
    </source>
</evidence>
<evidence type="ECO:0008006" key="4">
    <source>
        <dbReference type="Google" id="ProtNLM"/>
    </source>
</evidence>
<protein>
    <recommendedName>
        <fullName evidence="4">Bacterial Ig-like domain-containing protein</fullName>
    </recommendedName>
</protein>
<accession>A0ABX5ENN4</accession>
<evidence type="ECO:0000313" key="2">
    <source>
        <dbReference type="EMBL" id="PRZ13605.1"/>
    </source>
</evidence>
<feature type="transmembrane region" description="Helical" evidence="1">
    <location>
        <begin position="52"/>
        <end position="71"/>
    </location>
</feature>
<evidence type="ECO:0000313" key="3">
    <source>
        <dbReference type="Proteomes" id="UP000238836"/>
    </source>
</evidence>
<keyword evidence="1" id="KW-0812">Transmembrane</keyword>
<dbReference type="RefSeq" id="WP_106342681.1">
    <property type="nucleotide sequence ID" value="NZ_PVTZ01000008.1"/>
</dbReference>
<keyword evidence="1" id="KW-1133">Transmembrane helix</keyword>
<reference evidence="2 3" key="1">
    <citation type="submission" date="2018-03" db="EMBL/GenBank/DDBJ databases">
        <title>Genomic Encyclopedia of Archaeal and Bacterial Type Strains, Phase II (KMG-II): from individual species to whole genera.</title>
        <authorList>
            <person name="Goeker M."/>
        </authorList>
    </citation>
    <scope>NUCLEOTIDE SEQUENCE [LARGE SCALE GENOMIC DNA]</scope>
    <source>
        <strain evidence="2 3">RHA1</strain>
    </source>
</reference>
<feature type="transmembrane region" description="Helical" evidence="1">
    <location>
        <begin position="12"/>
        <end position="40"/>
    </location>
</feature>
<keyword evidence="1" id="KW-0472">Membrane</keyword>
<proteinExistence type="predicted"/>
<keyword evidence="3" id="KW-1185">Reference proteome</keyword>